<sequence>MKYLWTEDTGAGLHFWKLVNQLFFDDALVVESKESNQGLLDALAEIDIKEDDKYYIAFDCVVDNQDIRNKYRMLKSIEDKAEGKIIILDMICFEYLILAFDKLVAWTGTGKTDKIKIREEVLSAIENHRINLSKIDDEKTLQYLAGFKRYSTERVMKSLVGEFTQNEKWSVKGQLMGECWYKDCCVSEHTDSLRCGKPEIDDGSEKMRMLIKSEKVQRVIGEGII</sequence>
<reference evidence="1 2" key="1">
    <citation type="submission" date="2018-08" db="EMBL/GenBank/DDBJ databases">
        <title>A genome reference for cultivated species of the human gut microbiota.</title>
        <authorList>
            <person name="Zou Y."/>
            <person name="Xue W."/>
            <person name="Luo G."/>
        </authorList>
    </citation>
    <scope>NUCLEOTIDE SEQUENCE [LARGE SCALE GENOMIC DNA]</scope>
    <source>
        <strain evidence="1 2">AM22-21LB</strain>
    </source>
</reference>
<dbReference type="AlphaFoldDB" id="A0A414SSZ0"/>
<gene>
    <name evidence="1" type="ORF">DW264_18125</name>
</gene>
<dbReference type="Proteomes" id="UP000284051">
    <property type="component" value="Unassembled WGS sequence"/>
</dbReference>
<comment type="caution">
    <text evidence="1">The sequence shown here is derived from an EMBL/GenBank/DDBJ whole genome shotgun (WGS) entry which is preliminary data.</text>
</comment>
<dbReference type="EMBL" id="QRID01000031">
    <property type="protein sequence ID" value="RHG24549.1"/>
    <property type="molecule type" value="Genomic_DNA"/>
</dbReference>
<name>A0A414SSZ0_9FIRM</name>
<evidence type="ECO:0000313" key="2">
    <source>
        <dbReference type="Proteomes" id="UP000284051"/>
    </source>
</evidence>
<accession>A0A414SSZ0</accession>
<dbReference type="RefSeq" id="WP_118772974.1">
    <property type="nucleotide sequence ID" value="NZ_QRID01000031.1"/>
</dbReference>
<protein>
    <recommendedName>
        <fullName evidence="3">DUF4276 family protein</fullName>
    </recommendedName>
</protein>
<proteinExistence type="predicted"/>
<evidence type="ECO:0008006" key="3">
    <source>
        <dbReference type="Google" id="ProtNLM"/>
    </source>
</evidence>
<organism evidence="1 2">
    <name type="scientific">Roseburia intestinalis</name>
    <dbReference type="NCBI Taxonomy" id="166486"/>
    <lineage>
        <taxon>Bacteria</taxon>
        <taxon>Bacillati</taxon>
        <taxon>Bacillota</taxon>
        <taxon>Clostridia</taxon>
        <taxon>Lachnospirales</taxon>
        <taxon>Lachnospiraceae</taxon>
        <taxon>Roseburia</taxon>
    </lineage>
</organism>
<evidence type="ECO:0000313" key="1">
    <source>
        <dbReference type="EMBL" id="RHG24549.1"/>
    </source>
</evidence>